<keyword evidence="3" id="KW-1185">Reference proteome</keyword>
<sequence>MKTSWKIVFALIGCLAVVLGVLAILQLPWAFTLLNAVTTVLLASILVAIIAYVFGVIESSIRRN</sequence>
<keyword evidence="1" id="KW-1133">Transmembrane helix</keyword>
<dbReference type="EMBL" id="JBHTIO010000017">
    <property type="protein sequence ID" value="MFD0896771.1"/>
    <property type="molecule type" value="Genomic_DNA"/>
</dbReference>
<dbReference type="RefSeq" id="WP_137637079.1">
    <property type="nucleotide sequence ID" value="NZ_BJDN01000005.1"/>
</dbReference>
<comment type="caution">
    <text evidence="2">The sequence shown here is derived from an EMBL/GenBank/DDBJ whole genome shotgun (WGS) entry which is preliminary data.</text>
</comment>
<organism evidence="2 3">
    <name type="scientific">Loigolactobacillus binensis</name>
    <dbReference type="NCBI Taxonomy" id="2559922"/>
    <lineage>
        <taxon>Bacteria</taxon>
        <taxon>Bacillati</taxon>
        <taxon>Bacillota</taxon>
        <taxon>Bacilli</taxon>
        <taxon>Lactobacillales</taxon>
        <taxon>Lactobacillaceae</taxon>
        <taxon>Loigolactobacillus</taxon>
    </lineage>
</organism>
<reference evidence="3" key="1">
    <citation type="journal article" date="2019" name="Int. J. Syst. Evol. Microbiol.">
        <title>The Global Catalogue of Microorganisms (GCM) 10K type strain sequencing project: providing services to taxonomists for standard genome sequencing and annotation.</title>
        <authorList>
            <consortium name="The Broad Institute Genomics Platform"/>
            <consortium name="The Broad Institute Genome Sequencing Center for Infectious Disease"/>
            <person name="Wu L."/>
            <person name="Ma J."/>
        </authorList>
    </citation>
    <scope>NUCLEOTIDE SEQUENCE [LARGE SCALE GENOMIC DNA]</scope>
    <source>
        <strain evidence="3">CCM 8925</strain>
    </source>
</reference>
<name>A0ABW3E9A3_9LACO</name>
<evidence type="ECO:0000313" key="3">
    <source>
        <dbReference type="Proteomes" id="UP001597104"/>
    </source>
</evidence>
<proteinExistence type="predicted"/>
<evidence type="ECO:0000256" key="1">
    <source>
        <dbReference type="SAM" id="Phobius"/>
    </source>
</evidence>
<feature type="transmembrane region" description="Helical" evidence="1">
    <location>
        <begin position="33"/>
        <end position="57"/>
    </location>
</feature>
<dbReference type="Proteomes" id="UP001597104">
    <property type="component" value="Unassembled WGS sequence"/>
</dbReference>
<keyword evidence="1" id="KW-0472">Membrane</keyword>
<keyword evidence="1" id="KW-0812">Transmembrane</keyword>
<feature type="transmembrane region" description="Helical" evidence="1">
    <location>
        <begin position="7"/>
        <end position="27"/>
    </location>
</feature>
<evidence type="ECO:0000313" key="2">
    <source>
        <dbReference type="EMBL" id="MFD0896771.1"/>
    </source>
</evidence>
<accession>A0ABW3E9A3</accession>
<gene>
    <name evidence="2" type="ORF">ACFQZ7_03350</name>
</gene>
<protein>
    <submittedName>
        <fullName evidence="2">Uncharacterized protein</fullName>
    </submittedName>
</protein>